<dbReference type="GO" id="GO:0004252">
    <property type="term" value="F:serine-type endopeptidase activity"/>
    <property type="evidence" value="ECO:0007669"/>
    <property type="project" value="InterPro"/>
</dbReference>
<evidence type="ECO:0000259" key="5">
    <source>
        <dbReference type="PROSITE" id="PS50026"/>
    </source>
</evidence>
<dbReference type="PROSITE" id="PS50240">
    <property type="entry name" value="TRYPSIN_DOM"/>
    <property type="match status" value="1"/>
</dbReference>
<keyword evidence="8" id="KW-1185">Reference proteome</keyword>
<dbReference type="GO" id="GO:0006508">
    <property type="term" value="P:proteolysis"/>
    <property type="evidence" value="ECO:0007669"/>
    <property type="project" value="InterPro"/>
</dbReference>
<keyword evidence="1" id="KW-1015">Disulfide bond</keyword>
<dbReference type="Pfam" id="PF00089">
    <property type="entry name" value="Trypsin"/>
    <property type="match status" value="2"/>
</dbReference>
<evidence type="ECO:0000256" key="1">
    <source>
        <dbReference type="ARBA" id="ARBA00023157"/>
    </source>
</evidence>
<evidence type="ECO:0000313" key="7">
    <source>
        <dbReference type="EMBL" id="KAK2717467.1"/>
    </source>
</evidence>
<evidence type="ECO:0000256" key="2">
    <source>
        <dbReference type="ARBA" id="ARBA00024195"/>
    </source>
</evidence>
<comment type="caution">
    <text evidence="7">The sequence shown here is derived from an EMBL/GenBank/DDBJ whole genome shotgun (WGS) entry which is preliminary data.</text>
</comment>
<feature type="signal peptide" evidence="4">
    <location>
        <begin position="1"/>
        <end position="28"/>
    </location>
</feature>
<dbReference type="InterPro" id="IPR001314">
    <property type="entry name" value="Peptidase_S1A"/>
</dbReference>
<dbReference type="AlphaFoldDB" id="A0AA88I984"/>
<comment type="caution">
    <text evidence="3">Lacks conserved residue(s) required for the propagation of feature annotation.</text>
</comment>
<feature type="domain" description="Peptidase S1" evidence="6">
    <location>
        <begin position="230"/>
        <end position="517"/>
    </location>
</feature>
<protein>
    <submittedName>
        <fullName evidence="7">Uncharacterized protein</fullName>
    </submittedName>
</protein>
<evidence type="ECO:0000259" key="6">
    <source>
        <dbReference type="PROSITE" id="PS50240"/>
    </source>
</evidence>
<dbReference type="InterPro" id="IPR000742">
    <property type="entry name" value="EGF"/>
</dbReference>
<evidence type="ECO:0000256" key="4">
    <source>
        <dbReference type="SAM" id="SignalP"/>
    </source>
</evidence>
<gene>
    <name evidence="7" type="ORF">QYM36_006292</name>
</gene>
<dbReference type="PROSITE" id="PS01186">
    <property type="entry name" value="EGF_2"/>
    <property type="match status" value="1"/>
</dbReference>
<reference evidence="7" key="1">
    <citation type="submission" date="2023-07" db="EMBL/GenBank/DDBJ databases">
        <title>Chromosome-level genome assembly of Artemia franciscana.</title>
        <authorList>
            <person name="Jo E."/>
        </authorList>
    </citation>
    <scope>NUCLEOTIDE SEQUENCE</scope>
    <source>
        <tissue evidence="7">Whole body</tissue>
    </source>
</reference>
<dbReference type="PANTHER" id="PTHR24252">
    <property type="entry name" value="ACROSIN-RELATED"/>
    <property type="match status" value="1"/>
</dbReference>
<dbReference type="FunFam" id="2.40.10.10:FF:000002">
    <property type="entry name" value="Transmembrane protease serine"/>
    <property type="match status" value="1"/>
</dbReference>
<dbReference type="InterPro" id="IPR009003">
    <property type="entry name" value="Peptidase_S1_PA"/>
</dbReference>
<sequence>MEFYKFLTISVRCLWLIIIISTFHEVCSAHLVNLPNSLPSLITYVSNLKVTATKTITPACYRFGENVGLCADNFKYSKTGGSDHIVEGRSQGPKGISYYDDQTEESSSAEDIDSSLEQQHLIGSYPSGLIAILGVLVKKTKTVFVTETAQTYVEETISCLRPGEKLPVDFCTIRDPCTDNPCADDGDKDAKCIPLSQSSYKCECSPGYIADEKKCYACGKSHFKSSGAKIVGGEEAIPGAYPWIALLYSERNRNGMPALYHPGCAGSLITSKYIMTAKHCESARKMYAHLGVHNATATSPLNPSFTTAFIEVKQFITYDDIEETFPKGPKHDIAIIELVHSVVFSPLIAPICLPFSSKPEETVNVVATVAGWGITKAREGYRPPLRPNNETNSSNVTTDLLYRSTVTPYNKNISVNKPPSEVLKHLRVPILPQESCKNYGEAGVKFNNTVHICAGYPEGDQGTCQGDSGGPLMIDNKGGKVVQVGIVSFGNGCAFKDYPGVYQRVSYYLDWIEKVINDS</sequence>
<evidence type="ECO:0000313" key="8">
    <source>
        <dbReference type="Proteomes" id="UP001187531"/>
    </source>
</evidence>
<comment type="similarity">
    <text evidence="2">Belongs to the peptidase S1 family. CLIP subfamily.</text>
</comment>
<dbReference type="InterPro" id="IPR043504">
    <property type="entry name" value="Peptidase_S1_PA_chymotrypsin"/>
</dbReference>
<feature type="domain" description="EGF-like" evidence="5">
    <location>
        <begin position="173"/>
        <end position="216"/>
    </location>
</feature>
<dbReference type="InterPro" id="IPR033116">
    <property type="entry name" value="TRYPSIN_SER"/>
</dbReference>
<proteinExistence type="inferred from homology"/>
<dbReference type="Gene3D" id="2.40.10.10">
    <property type="entry name" value="Trypsin-like serine proteases"/>
    <property type="match status" value="1"/>
</dbReference>
<dbReference type="CDD" id="cd00190">
    <property type="entry name" value="Tryp_SPc"/>
    <property type="match status" value="1"/>
</dbReference>
<accession>A0AA88I984</accession>
<dbReference type="EMBL" id="JAVRJZ010000010">
    <property type="protein sequence ID" value="KAK2717467.1"/>
    <property type="molecule type" value="Genomic_DNA"/>
</dbReference>
<dbReference type="Proteomes" id="UP001187531">
    <property type="component" value="Unassembled WGS sequence"/>
</dbReference>
<dbReference type="PROSITE" id="PS50026">
    <property type="entry name" value="EGF_3"/>
    <property type="match status" value="1"/>
</dbReference>
<dbReference type="PANTHER" id="PTHR24252:SF7">
    <property type="entry name" value="HYALIN"/>
    <property type="match status" value="1"/>
</dbReference>
<feature type="chain" id="PRO_5041713241" evidence="4">
    <location>
        <begin position="29"/>
        <end position="519"/>
    </location>
</feature>
<dbReference type="SMART" id="SM00020">
    <property type="entry name" value="Tryp_SPc"/>
    <property type="match status" value="1"/>
</dbReference>
<keyword evidence="3" id="KW-0245">EGF-like domain</keyword>
<name>A0AA88I984_ARTSF</name>
<dbReference type="Gene3D" id="2.10.25.10">
    <property type="entry name" value="Laminin"/>
    <property type="match status" value="1"/>
</dbReference>
<organism evidence="7 8">
    <name type="scientific">Artemia franciscana</name>
    <name type="common">Brine shrimp</name>
    <name type="synonym">Artemia sanfranciscana</name>
    <dbReference type="NCBI Taxonomy" id="6661"/>
    <lineage>
        <taxon>Eukaryota</taxon>
        <taxon>Metazoa</taxon>
        <taxon>Ecdysozoa</taxon>
        <taxon>Arthropoda</taxon>
        <taxon>Crustacea</taxon>
        <taxon>Branchiopoda</taxon>
        <taxon>Anostraca</taxon>
        <taxon>Artemiidae</taxon>
        <taxon>Artemia</taxon>
    </lineage>
</organism>
<dbReference type="SUPFAM" id="SSF50494">
    <property type="entry name" value="Trypsin-like serine proteases"/>
    <property type="match status" value="1"/>
</dbReference>
<dbReference type="PROSITE" id="PS00135">
    <property type="entry name" value="TRYPSIN_SER"/>
    <property type="match status" value="1"/>
</dbReference>
<dbReference type="InterPro" id="IPR001254">
    <property type="entry name" value="Trypsin_dom"/>
</dbReference>
<dbReference type="PRINTS" id="PR00722">
    <property type="entry name" value="CHYMOTRYPSIN"/>
</dbReference>
<evidence type="ECO:0000256" key="3">
    <source>
        <dbReference type="PROSITE-ProRule" id="PRU00076"/>
    </source>
</evidence>
<keyword evidence="4" id="KW-0732">Signal</keyword>